<protein>
    <submittedName>
        <fullName evidence="6">Aldehyde dehydrogenase</fullName>
    </submittedName>
</protein>
<dbReference type="PANTHER" id="PTHR11699">
    <property type="entry name" value="ALDEHYDE DEHYDROGENASE-RELATED"/>
    <property type="match status" value="1"/>
</dbReference>
<dbReference type="Proteomes" id="UP000318834">
    <property type="component" value="Unassembled WGS sequence"/>
</dbReference>
<dbReference type="EMBL" id="VBAP01000141">
    <property type="protein sequence ID" value="TMI70631.1"/>
    <property type="molecule type" value="Genomic_DNA"/>
</dbReference>
<reference evidence="6 7" key="1">
    <citation type="journal article" date="2019" name="Nat. Microbiol.">
        <title>Mediterranean grassland soil C-N compound turnover is dependent on rainfall and depth, and is mediated by genomically divergent microorganisms.</title>
        <authorList>
            <person name="Diamond S."/>
            <person name="Andeer P.F."/>
            <person name="Li Z."/>
            <person name="Crits-Christoph A."/>
            <person name="Burstein D."/>
            <person name="Anantharaman K."/>
            <person name="Lane K.R."/>
            <person name="Thomas B.C."/>
            <person name="Pan C."/>
            <person name="Northen T.R."/>
            <person name="Banfield J.F."/>
        </authorList>
    </citation>
    <scope>NUCLEOTIDE SEQUENCE [LARGE SCALE GENOMIC DNA]</scope>
    <source>
        <strain evidence="6">NP_8</strain>
    </source>
</reference>
<keyword evidence="2 4" id="KW-0560">Oxidoreductase</keyword>
<sequence length="484" mass="51225">MAVTQQLYQFVIDGREAGAVSGRTATVTNPATGEGVASVPVADEQDVQRAVMAARRAFDEGPWPRMPASERGRVLMRIAHLLRERVESLARAEVQHSGKPIRDARAEVLAAAECFEYYAGAATKWLGETIPVTDRGLDFTLREPIGVVGLIVPWNFPLMIASWKVAPALAVGNTAVLKPSSATPLTALALGTIALEAGVPAGVLNVITGPGTIAGMALVRDPGVGKIAFTGETTTGMEIMKAAADTMTRISLELGGKSPNVIFADADLARAIPGAAGAVFGNAGQDCCARSRVFIERSIYDRAVATLVEEARKLRTGDPLEEETQIGSLISRSHRDRVRGYVELGAQEGAEVLCGGRPPDDPALARGAYLLPAVLGRVGNAMRVAQEEIFGPVACAIPFTDEAEVVRMANDSPYGLSGSIWTRDIGRALRIARAIRSGVLSVNSSHSVHQEAPFGGMKMSGFGRELGMHALESYTEVKNVFIGE</sequence>
<dbReference type="CDD" id="cd07093">
    <property type="entry name" value="ALDH_F8_HMSADH"/>
    <property type="match status" value="1"/>
</dbReference>
<dbReference type="Gene3D" id="3.40.605.10">
    <property type="entry name" value="Aldehyde Dehydrogenase, Chain A, domain 1"/>
    <property type="match status" value="1"/>
</dbReference>
<evidence type="ECO:0000256" key="1">
    <source>
        <dbReference type="ARBA" id="ARBA00009986"/>
    </source>
</evidence>
<comment type="caution">
    <text evidence="6">The sequence shown here is derived from an EMBL/GenBank/DDBJ whole genome shotgun (WGS) entry which is preliminary data.</text>
</comment>
<proteinExistence type="inferred from homology"/>
<dbReference type="InterPro" id="IPR016162">
    <property type="entry name" value="Ald_DH_N"/>
</dbReference>
<comment type="similarity">
    <text evidence="1 4">Belongs to the aldehyde dehydrogenase family.</text>
</comment>
<dbReference type="Gene3D" id="3.40.309.10">
    <property type="entry name" value="Aldehyde Dehydrogenase, Chain A, domain 2"/>
    <property type="match status" value="1"/>
</dbReference>
<evidence type="ECO:0000256" key="2">
    <source>
        <dbReference type="ARBA" id="ARBA00023002"/>
    </source>
</evidence>
<dbReference type="InterPro" id="IPR015590">
    <property type="entry name" value="Aldehyde_DH_dom"/>
</dbReference>
<dbReference type="InterPro" id="IPR016160">
    <property type="entry name" value="Ald_DH_CS_CYS"/>
</dbReference>
<dbReference type="InterPro" id="IPR016161">
    <property type="entry name" value="Ald_DH/histidinol_DH"/>
</dbReference>
<dbReference type="PROSITE" id="PS00070">
    <property type="entry name" value="ALDEHYDE_DEHYDR_CYS"/>
    <property type="match status" value="1"/>
</dbReference>
<organism evidence="6 7">
    <name type="scientific">Candidatus Segetimicrobium genomatis</name>
    <dbReference type="NCBI Taxonomy" id="2569760"/>
    <lineage>
        <taxon>Bacteria</taxon>
        <taxon>Bacillati</taxon>
        <taxon>Candidatus Sysuimicrobiota</taxon>
        <taxon>Candidatus Sysuimicrobiia</taxon>
        <taxon>Candidatus Sysuimicrobiales</taxon>
        <taxon>Candidatus Segetimicrobiaceae</taxon>
        <taxon>Candidatus Segetimicrobium</taxon>
    </lineage>
</organism>
<evidence type="ECO:0000256" key="4">
    <source>
        <dbReference type="RuleBase" id="RU003345"/>
    </source>
</evidence>
<evidence type="ECO:0000313" key="7">
    <source>
        <dbReference type="Proteomes" id="UP000318834"/>
    </source>
</evidence>
<accession>A0A537IH56</accession>
<gene>
    <name evidence="6" type="ORF">E6H05_13535</name>
</gene>
<evidence type="ECO:0000256" key="3">
    <source>
        <dbReference type="PROSITE-ProRule" id="PRU10007"/>
    </source>
</evidence>
<dbReference type="FunFam" id="3.40.309.10:FF:000012">
    <property type="entry name" value="Betaine aldehyde dehydrogenase"/>
    <property type="match status" value="1"/>
</dbReference>
<dbReference type="Pfam" id="PF00171">
    <property type="entry name" value="Aldedh"/>
    <property type="match status" value="1"/>
</dbReference>
<dbReference type="FunFam" id="3.40.605.10:FF:000007">
    <property type="entry name" value="NAD/NADP-dependent betaine aldehyde dehydrogenase"/>
    <property type="match status" value="1"/>
</dbReference>
<feature type="active site" evidence="3">
    <location>
        <position position="253"/>
    </location>
</feature>
<evidence type="ECO:0000259" key="5">
    <source>
        <dbReference type="Pfam" id="PF00171"/>
    </source>
</evidence>
<dbReference type="GO" id="GO:0016620">
    <property type="term" value="F:oxidoreductase activity, acting on the aldehyde or oxo group of donors, NAD or NADP as acceptor"/>
    <property type="evidence" value="ECO:0007669"/>
    <property type="project" value="InterPro"/>
</dbReference>
<dbReference type="PROSITE" id="PS00687">
    <property type="entry name" value="ALDEHYDE_DEHYDR_GLU"/>
    <property type="match status" value="1"/>
</dbReference>
<dbReference type="InterPro" id="IPR016163">
    <property type="entry name" value="Ald_DH_C"/>
</dbReference>
<dbReference type="SUPFAM" id="SSF53720">
    <property type="entry name" value="ALDH-like"/>
    <property type="match status" value="1"/>
</dbReference>
<dbReference type="AlphaFoldDB" id="A0A537IH56"/>
<dbReference type="InterPro" id="IPR029510">
    <property type="entry name" value="Ald_DH_CS_GLU"/>
</dbReference>
<name>A0A537IH56_9BACT</name>
<dbReference type="FunFam" id="3.40.605.10:FF:000026">
    <property type="entry name" value="Aldehyde dehydrogenase, putative"/>
    <property type="match status" value="1"/>
</dbReference>
<evidence type="ECO:0000313" key="6">
    <source>
        <dbReference type="EMBL" id="TMI70631.1"/>
    </source>
</evidence>
<feature type="domain" description="Aldehyde dehydrogenase" evidence="5">
    <location>
        <begin position="23"/>
        <end position="480"/>
    </location>
</feature>